<dbReference type="PANTHER" id="PTHR43628">
    <property type="entry name" value="ACTIVATOR OF C KINASE PROTEIN 1-RELATED"/>
    <property type="match status" value="1"/>
</dbReference>
<dbReference type="AlphaFoldDB" id="A0A845MF86"/>
<dbReference type="EMBL" id="WTVA01000003">
    <property type="protein sequence ID" value="MZR22325.1"/>
    <property type="molecule type" value="Genomic_DNA"/>
</dbReference>
<feature type="compositionally biased region" description="Basic and acidic residues" evidence="1">
    <location>
        <begin position="259"/>
        <end position="268"/>
    </location>
</feature>
<name>A0A845MF86_9PROT</name>
<dbReference type="Pfam" id="PF08238">
    <property type="entry name" value="Sel1"/>
    <property type="match status" value="4"/>
</dbReference>
<dbReference type="InterPro" id="IPR011990">
    <property type="entry name" value="TPR-like_helical_dom_sf"/>
</dbReference>
<feature type="signal peptide" evidence="2">
    <location>
        <begin position="1"/>
        <end position="46"/>
    </location>
</feature>
<sequence length="517" mass="53561">MEIGLSVQAMDAKGRTTASMKRNKILTAALAAALLASAAMINPAWAGFNDGVAAYEAGDYKTAFNEWLPLAQANDPAAMRNIGHMYRRGLGVEQDYNKAMTWYKRAATLGFDRAQANVAGMYLAGEGVDQDYAQAASWFARAAQQGHVVSQYNLALLLENGLGVKKDEERALGWFVIAAKSGHPAAQKKAMELAAALKNKKGDDVKDVAEDAAPGTGGPLIAAAVDEESETTAGKTPETASDPATAETAAKAEAPAAEKAPDAEEAKTVETVAAEPSQGVQKKGFYEALRSLIMSPDAKDTAAASTAPATETPPADTAAAATAAPAKDSGKDTAKEMAAAAKKPADTVAVAKAEPVIAPADGGKSEAASAPVIVPKPQAAAKPEVVAVPVKKVASAPVPPPEPKTETASLSGATGLPPGTGLSTAEKLEMADLAYTLKQYQQSLSIWAQLAEAGNAEAQYRLGGLFNAGVAVPVDRVRAYYWWDKAKANGSAEAAAALADLQQTLTYLEKRQIERVN</sequence>
<dbReference type="Gene3D" id="1.25.40.10">
    <property type="entry name" value="Tetratricopeptide repeat domain"/>
    <property type="match status" value="2"/>
</dbReference>
<evidence type="ECO:0000256" key="1">
    <source>
        <dbReference type="SAM" id="MobiDB-lite"/>
    </source>
</evidence>
<feature type="chain" id="PRO_5032427695" description="Sel1 repeat family protein" evidence="2">
    <location>
        <begin position="47"/>
        <end position="517"/>
    </location>
</feature>
<dbReference type="InterPro" id="IPR052945">
    <property type="entry name" value="Mitotic_Regulator"/>
</dbReference>
<feature type="compositionally biased region" description="Low complexity" evidence="1">
    <location>
        <begin position="301"/>
        <end position="327"/>
    </location>
</feature>
<feature type="region of interest" description="Disordered" evidence="1">
    <location>
        <begin position="394"/>
        <end position="417"/>
    </location>
</feature>
<evidence type="ECO:0008006" key="5">
    <source>
        <dbReference type="Google" id="ProtNLM"/>
    </source>
</evidence>
<keyword evidence="4" id="KW-1185">Reference proteome</keyword>
<comment type="caution">
    <text evidence="3">The sequence shown here is derived from an EMBL/GenBank/DDBJ whole genome shotgun (WGS) entry which is preliminary data.</text>
</comment>
<accession>A0A845MF86</accession>
<dbReference type="Proteomes" id="UP000445696">
    <property type="component" value="Unassembled WGS sequence"/>
</dbReference>
<evidence type="ECO:0000313" key="3">
    <source>
        <dbReference type="EMBL" id="MZR22325.1"/>
    </source>
</evidence>
<dbReference type="InterPro" id="IPR006597">
    <property type="entry name" value="Sel1-like"/>
</dbReference>
<dbReference type="SUPFAM" id="SSF81901">
    <property type="entry name" value="HCP-like"/>
    <property type="match status" value="2"/>
</dbReference>
<feature type="region of interest" description="Disordered" evidence="1">
    <location>
        <begin position="300"/>
        <end position="344"/>
    </location>
</feature>
<protein>
    <recommendedName>
        <fullName evidence="5">Sel1 repeat family protein</fullName>
    </recommendedName>
</protein>
<reference evidence="3 4" key="1">
    <citation type="journal article" date="2014" name="Int. J. Syst. Evol. Microbiol.">
        <title>Sneathiella chungangensis sp. nov., isolated from a marine sand, and emended description of the genus Sneathiella.</title>
        <authorList>
            <person name="Siamphan C."/>
            <person name="Kim H."/>
            <person name="Lee J.S."/>
            <person name="Kim W."/>
        </authorList>
    </citation>
    <scope>NUCLEOTIDE SEQUENCE [LARGE SCALE GENOMIC DNA]</scope>
    <source>
        <strain evidence="3 4">KCTC 32476</strain>
    </source>
</reference>
<proteinExistence type="predicted"/>
<gene>
    <name evidence="3" type="ORF">GQF03_08280</name>
</gene>
<dbReference type="SMART" id="SM00671">
    <property type="entry name" value="SEL1"/>
    <property type="match status" value="4"/>
</dbReference>
<feature type="region of interest" description="Disordered" evidence="1">
    <location>
        <begin position="227"/>
        <end position="278"/>
    </location>
</feature>
<keyword evidence="2" id="KW-0732">Signal</keyword>
<evidence type="ECO:0000313" key="4">
    <source>
        <dbReference type="Proteomes" id="UP000445696"/>
    </source>
</evidence>
<feature type="compositionally biased region" description="Low complexity" evidence="1">
    <location>
        <begin position="236"/>
        <end position="258"/>
    </location>
</feature>
<evidence type="ECO:0000256" key="2">
    <source>
        <dbReference type="SAM" id="SignalP"/>
    </source>
</evidence>
<organism evidence="3 4">
    <name type="scientific">Sneathiella chungangensis</name>
    <dbReference type="NCBI Taxonomy" id="1418234"/>
    <lineage>
        <taxon>Bacteria</taxon>
        <taxon>Pseudomonadati</taxon>
        <taxon>Pseudomonadota</taxon>
        <taxon>Alphaproteobacteria</taxon>
        <taxon>Sneathiellales</taxon>
        <taxon>Sneathiellaceae</taxon>
        <taxon>Sneathiella</taxon>
    </lineage>
</organism>
<dbReference type="PANTHER" id="PTHR43628:SF1">
    <property type="entry name" value="CHITIN SYNTHASE REGULATORY FACTOR 2-RELATED"/>
    <property type="match status" value="1"/>
</dbReference>